<dbReference type="Gene3D" id="3.30.565.10">
    <property type="entry name" value="Histidine kinase-like ATPase, C-terminal domain"/>
    <property type="match status" value="1"/>
</dbReference>
<sequence length="421" mass="45729">MRDGSWRQLVDRRILWGRLYLGSTLWAVTHLIMGLVLWSLGAYAARPWPQPVWLLVPLVVVCAALLLRRTAPGVGLAVGTVVVLVDLVLLGPSVWVLITYGDLLYAIAAWGRRRLAYWSFAVFTVLGLLLFVTGVFSVAGGYYPGGPLGLLQTAGLYVVMFHVPMISGLTIREHRMRAELERQRAGQIARLAELDRANAVAEERGRMARELHDMVANHLSAIAVQSTAALSLREFDPERVRGVLEVVRDSSVRGLTEMRQMIGVLRADGRTGLERVTPRLREIGRLVAGARDAGMAVELVGPVPDGELSAKVDTTAYRIVQESLTNALRYARPQLARVEVHLVGGQRSPVLRIGVVNGYDPHAPSRWREGLGAGAGLAGMRERVALLDGVFTAGPNGAGEWAVRAELPLGPVDTSTGGERS</sequence>
<dbReference type="EMBL" id="BSQG01000001">
    <property type="protein sequence ID" value="GLU45792.1"/>
    <property type="molecule type" value="Genomic_DNA"/>
</dbReference>
<evidence type="ECO:0000313" key="11">
    <source>
        <dbReference type="EMBL" id="GLU45792.1"/>
    </source>
</evidence>
<dbReference type="Proteomes" id="UP001165092">
    <property type="component" value="Unassembled WGS sequence"/>
</dbReference>
<accession>A0A9W6P2A4</accession>
<dbReference type="Gene3D" id="1.20.5.1930">
    <property type="match status" value="1"/>
</dbReference>
<dbReference type="InterPro" id="IPR036890">
    <property type="entry name" value="HATPase_C_sf"/>
</dbReference>
<dbReference type="GO" id="GO:0005524">
    <property type="term" value="F:ATP binding"/>
    <property type="evidence" value="ECO:0007669"/>
    <property type="project" value="UniProtKB-KW"/>
</dbReference>
<dbReference type="CDD" id="cd16917">
    <property type="entry name" value="HATPase_UhpB-NarQ-NarX-like"/>
    <property type="match status" value="1"/>
</dbReference>
<evidence type="ECO:0000259" key="10">
    <source>
        <dbReference type="Pfam" id="PF07730"/>
    </source>
</evidence>
<dbReference type="PANTHER" id="PTHR24421:SF10">
    <property type="entry name" value="NITRATE_NITRITE SENSOR PROTEIN NARQ"/>
    <property type="match status" value="1"/>
</dbReference>
<keyword evidence="7" id="KW-0067">ATP-binding</keyword>
<feature type="transmembrane region" description="Helical" evidence="9">
    <location>
        <begin position="115"/>
        <end position="143"/>
    </location>
</feature>
<evidence type="ECO:0000256" key="4">
    <source>
        <dbReference type="ARBA" id="ARBA00022679"/>
    </source>
</evidence>
<keyword evidence="9" id="KW-0812">Transmembrane</keyword>
<evidence type="ECO:0000256" key="8">
    <source>
        <dbReference type="ARBA" id="ARBA00023012"/>
    </source>
</evidence>
<dbReference type="Pfam" id="PF07730">
    <property type="entry name" value="HisKA_3"/>
    <property type="match status" value="1"/>
</dbReference>
<dbReference type="InterPro" id="IPR011712">
    <property type="entry name" value="Sig_transdc_His_kin_sub3_dim/P"/>
</dbReference>
<keyword evidence="12" id="KW-1185">Reference proteome</keyword>
<dbReference type="GO" id="GO:0016020">
    <property type="term" value="C:membrane"/>
    <property type="evidence" value="ECO:0007669"/>
    <property type="project" value="InterPro"/>
</dbReference>
<organism evidence="11 12">
    <name type="scientific">Nocardiopsis ansamitocini</name>
    <dbReference type="NCBI Taxonomy" id="1670832"/>
    <lineage>
        <taxon>Bacteria</taxon>
        <taxon>Bacillati</taxon>
        <taxon>Actinomycetota</taxon>
        <taxon>Actinomycetes</taxon>
        <taxon>Streptosporangiales</taxon>
        <taxon>Nocardiopsidaceae</taxon>
        <taxon>Nocardiopsis</taxon>
    </lineage>
</organism>
<reference evidence="11" key="1">
    <citation type="submission" date="2023-02" db="EMBL/GenBank/DDBJ databases">
        <title>Nocardiopsis ansamitocini NBRC 112285.</title>
        <authorList>
            <person name="Ichikawa N."/>
            <person name="Sato H."/>
            <person name="Tonouchi N."/>
        </authorList>
    </citation>
    <scope>NUCLEOTIDE SEQUENCE</scope>
    <source>
        <strain evidence="11">NBRC 112285</strain>
    </source>
</reference>
<evidence type="ECO:0000256" key="6">
    <source>
        <dbReference type="ARBA" id="ARBA00022777"/>
    </source>
</evidence>
<dbReference type="PANTHER" id="PTHR24421">
    <property type="entry name" value="NITRATE/NITRITE SENSOR PROTEIN NARX-RELATED"/>
    <property type="match status" value="1"/>
</dbReference>
<dbReference type="EC" id="2.7.13.3" evidence="2"/>
<feature type="domain" description="Signal transduction histidine kinase subgroup 3 dimerisation and phosphoacceptor" evidence="10">
    <location>
        <begin position="203"/>
        <end position="268"/>
    </location>
</feature>
<dbReference type="GO" id="GO:0000155">
    <property type="term" value="F:phosphorelay sensor kinase activity"/>
    <property type="evidence" value="ECO:0007669"/>
    <property type="project" value="InterPro"/>
</dbReference>
<evidence type="ECO:0000256" key="5">
    <source>
        <dbReference type="ARBA" id="ARBA00022741"/>
    </source>
</evidence>
<keyword evidence="9" id="KW-1133">Transmembrane helix</keyword>
<dbReference type="AlphaFoldDB" id="A0A9W6P2A4"/>
<evidence type="ECO:0000256" key="9">
    <source>
        <dbReference type="SAM" id="Phobius"/>
    </source>
</evidence>
<name>A0A9W6P2A4_9ACTN</name>
<evidence type="ECO:0000256" key="2">
    <source>
        <dbReference type="ARBA" id="ARBA00012438"/>
    </source>
</evidence>
<dbReference type="GO" id="GO:0046983">
    <property type="term" value="F:protein dimerization activity"/>
    <property type="evidence" value="ECO:0007669"/>
    <property type="project" value="InterPro"/>
</dbReference>
<feature type="transmembrane region" description="Helical" evidence="9">
    <location>
        <begin position="77"/>
        <end position="103"/>
    </location>
</feature>
<protein>
    <recommendedName>
        <fullName evidence="2">histidine kinase</fullName>
        <ecNumber evidence="2">2.7.13.3</ecNumber>
    </recommendedName>
</protein>
<keyword evidence="9" id="KW-0472">Membrane</keyword>
<keyword evidence="4" id="KW-0808">Transferase</keyword>
<dbReference type="RefSeq" id="WP_285756677.1">
    <property type="nucleotide sequence ID" value="NZ_BSQG01000001.1"/>
</dbReference>
<evidence type="ECO:0000256" key="7">
    <source>
        <dbReference type="ARBA" id="ARBA00022840"/>
    </source>
</evidence>
<feature type="transmembrane region" description="Helical" evidence="9">
    <location>
        <begin position="20"/>
        <end position="40"/>
    </location>
</feature>
<dbReference type="SUPFAM" id="SSF55874">
    <property type="entry name" value="ATPase domain of HSP90 chaperone/DNA topoisomerase II/histidine kinase"/>
    <property type="match status" value="1"/>
</dbReference>
<keyword evidence="6 11" id="KW-0418">Kinase</keyword>
<keyword evidence="5" id="KW-0547">Nucleotide-binding</keyword>
<comment type="catalytic activity">
    <reaction evidence="1">
        <text>ATP + protein L-histidine = ADP + protein N-phospho-L-histidine.</text>
        <dbReference type="EC" id="2.7.13.3"/>
    </reaction>
</comment>
<keyword evidence="8" id="KW-0902">Two-component regulatory system</keyword>
<evidence type="ECO:0000256" key="1">
    <source>
        <dbReference type="ARBA" id="ARBA00000085"/>
    </source>
</evidence>
<proteinExistence type="predicted"/>
<comment type="caution">
    <text evidence="11">The sequence shown here is derived from an EMBL/GenBank/DDBJ whole genome shotgun (WGS) entry which is preliminary data.</text>
</comment>
<keyword evidence="3" id="KW-0597">Phosphoprotein</keyword>
<gene>
    <name evidence="11" type="ORF">Nans01_01430</name>
</gene>
<feature type="transmembrane region" description="Helical" evidence="9">
    <location>
        <begin position="149"/>
        <end position="171"/>
    </location>
</feature>
<dbReference type="InterPro" id="IPR050482">
    <property type="entry name" value="Sensor_HK_TwoCompSys"/>
</dbReference>
<evidence type="ECO:0000256" key="3">
    <source>
        <dbReference type="ARBA" id="ARBA00022553"/>
    </source>
</evidence>
<feature type="transmembrane region" description="Helical" evidence="9">
    <location>
        <begin position="52"/>
        <end position="71"/>
    </location>
</feature>
<evidence type="ECO:0000313" key="12">
    <source>
        <dbReference type="Proteomes" id="UP001165092"/>
    </source>
</evidence>